<dbReference type="InterPro" id="IPR036291">
    <property type="entry name" value="NAD(P)-bd_dom_sf"/>
</dbReference>
<dbReference type="InterPro" id="IPR006140">
    <property type="entry name" value="D-isomer_DH_NAD-bd"/>
</dbReference>
<dbReference type="Gene3D" id="3.40.50.720">
    <property type="entry name" value="NAD(P)-binding Rossmann-like Domain"/>
    <property type="match status" value="2"/>
</dbReference>
<dbReference type="Pfam" id="PF02826">
    <property type="entry name" value="2-Hacid_dh_C"/>
    <property type="match status" value="1"/>
</dbReference>
<dbReference type="PROSITE" id="PS00670">
    <property type="entry name" value="D_2_HYDROXYACID_DH_2"/>
    <property type="match status" value="1"/>
</dbReference>
<dbReference type="InterPro" id="IPR050418">
    <property type="entry name" value="D-iso_2-hydroxyacid_DH_PdxB"/>
</dbReference>
<dbReference type="SUPFAM" id="SSF51735">
    <property type="entry name" value="NAD(P)-binding Rossmann-fold domains"/>
    <property type="match status" value="1"/>
</dbReference>
<dbReference type="Pfam" id="PF00389">
    <property type="entry name" value="2-Hacid_dh"/>
    <property type="match status" value="1"/>
</dbReference>
<reference evidence="7 8" key="1">
    <citation type="submission" date="2015-05" db="EMBL/GenBank/DDBJ databases">
        <authorList>
            <person name="Dickey A."/>
            <person name="Clawson M."/>
            <person name="Bono J."/>
            <person name="Loy J.D."/>
        </authorList>
    </citation>
    <scope>NUCLEOTIDE SEQUENCE [LARGE SCALE GENOMIC DNA]</scope>
    <source>
        <strain evidence="7 8">22581</strain>
    </source>
</reference>
<dbReference type="SUPFAM" id="SSF52283">
    <property type="entry name" value="Formate/glycerate dehydrogenase catalytic domain-like"/>
    <property type="match status" value="1"/>
</dbReference>
<keyword evidence="2 4" id="KW-0560">Oxidoreductase</keyword>
<evidence type="ECO:0000256" key="2">
    <source>
        <dbReference type="ARBA" id="ARBA00023002"/>
    </source>
</evidence>
<comment type="similarity">
    <text evidence="1 4">Belongs to the D-isomer specific 2-hydroxyacid dehydrogenase family.</text>
</comment>
<accession>A0AAC8PWU0</accession>
<keyword evidence="3" id="KW-0520">NAD</keyword>
<dbReference type="InterPro" id="IPR006139">
    <property type="entry name" value="D-isomer_2_OHA_DH_cat_dom"/>
</dbReference>
<evidence type="ECO:0000256" key="4">
    <source>
        <dbReference type="RuleBase" id="RU003719"/>
    </source>
</evidence>
<feature type="domain" description="D-isomer specific 2-hydroxyacid dehydrogenase NAD-binding" evidence="6">
    <location>
        <begin position="109"/>
        <end position="289"/>
    </location>
</feature>
<protein>
    <submittedName>
        <fullName evidence="7">Hydroxyacid dehydrogenase</fullName>
    </submittedName>
</protein>
<dbReference type="EMBL" id="CP011376">
    <property type="protein sequence ID" value="AKG08329.1"/>
    <property type="molecule type" value="Genomic_DNA"/>
</dbReference>
<dbReference type="PANTHER" id="PTHR43761">
    <property type="entry name" value="D-ISOMER SPECIFIC 2-HYDROXYACID DEHYDROGENASE FAMILY PROTEIN (AFU_ORTHOLOGUE AFUA_1G13630)"/>
    <property type="match status" value="1"/>
</dbReference>
<gene>
    <name evidence="7" type="ORF">AAX06_09455</name>
</gene>
<evidence type="ECO:0000313" key="7">
    <source>
        <dbReference type="EMBL" id="AKG08329.1"/>
    </source>
</evidence>
<dbReference type="InterPro" id="IPR029753">
    <property type="entry name" value="D-isomer_DH_CS"/>
</dbReference>
<dbReference type="RefSeq" id="WP_046699369.1">
    <property type="nucleotide sequence ID" value="NZ_CP011376.1"/>
</dbReference>
<dbReference type="Proteomes" id="UP000077465">
    <property type="component" value="Chromosome"/>
</dbReference>
<evidence type="ECO:0000256" key="3">
    <source>
        <dbReference type="ARBA" id="ARBA00023027"/>
    </source>
</evidence>
<dbReference type="PANTHER" id="PTHR43761:SF1">
    <property type="entry name" value="D-ISOMER SPECIFIC 2-HYDROXYACID DEHYDROGENASE CATALYTIC DOMAIN-CONTAINING PROTEIN-RELATED"/>
    <property type="match status" value="1"/>
</dbReference>
<dbReference type="GO" id="GO:0051287">
    <property type="term" value="F:NAD binding"/>
    <property type="evidence" value="ECO:0007669"/>
    <property type="project" value="InterPro"/>
</dbReference>
<dbReference type="AlphaFoldDB" id="A0AAC8PWU0"/>
<name>A0AAC8PWU0_9GAMM</name>
<organism evidence="7 8">
    <name type="scientific">Moraxella bovoculi</name>
    <dbReference type="NCBI Taxonomy" id="386891"/>
    <lineage>
        <taxon>Bacteria</taxon>
        <taxon>Pseudomonadati</taxon>
        <taxon>Pseudomonadota</taxon>
        <taxon>Gammaproteobacteria</taxon>
        <taxon>Moraxellales</taxon>
        <taxon>Moraxellaceae</taxon>
        <taxon>Moraxella</taxon>
    </lineage>
</organism>
<evidence type="ECO:0000313" key="8">
    <source>
        <dbReference type="Proteomes" id="UP000077465"/>
    </source>
</evidence>
<evidence type="ECO:0000259" key="5">
    <source>
        <dbReference type="Pfam" id="PF00389"/>
    </source>
</evidence>
<dbReference type="CDD" id="cd12162">
    <property type="entry name" value="2-Hacid_dh_4"/>
    <property type="match status" value="1"/>
</dbReference>
<feature type="domain" description="D-isomer specific 2-hydroxyacid dehydrogenase catalytic" evidence="5">
    <location>
        <begin position="33"/>
        <end position="314"/>
    </location>
</feature>
<evidence type="ECO:0000259" key="6">
    <source>
        <dbReference type="Pfam" id="PF02826"/>
    </source>
</evidence>
<evidence type="ECO:0000256" key="1">
    <source>
        <dbReference type="ARBA" id="ARBA00005854"/>
    </source>
</evidence>
<sequence>MKAVFLDANTFSSQTDLSLPDIVSHYERHDSTPNGADIIVARCRDADIIIITNKVIISRDVIERLPNLKLIHVTATGINNIDADACKERGVTLMNVAGYSTVSVPEHTFMLMLNVMRAAAFYHTQVTDGTWQADGRFCLLSEPIFDLHGKTLGIIGAGNIGQSVARIARAFGMKVLLAERQGRAPRDDSYTDFDEVLATSDVISLHCPLTEETAHLINADTIAKMTKNPIIINVARGAVVDSHAIAHAIANGSLSGYGSDVFEAEPFSADDPLLTLKDHPRVFFTPHNAWGSLHAQSKLWQILSDQIDDFIQNYTN</sequence>
<dbReference type="GO" id="GO:0016616">
    <property type="term" value="F:oxidoreductase activity, acting on the CH-OH group of donors, NAD or NADP as acceptor"/>
    <property type="evidence" value="ECO:0007669"/>
    <property type="project" value="InterPro"/>
</dbReference>
<proteinExistence type="inferred from homology"/>